<dbReference type="Pfam" id="PF03389">
    <property type="entry name" value="MobA_MobL"/>
    <property type="match status" value="1"/>
</dbReference>
<dbReference type="Gene3D" id="2.30.30.940">
    <property type="match status" value="1"/>
</dbReference>
<feature type="region of interest" description="Disordered" evidence="3">
    <location>
        <begin position="815"/>
        <end position="874"/>
    </location>
</feature>
<organism evidence="5 6">
    <name type="scientific">Bosea eneae</name>
    <dbReference type="NCBI Taxonomy" id="151454"/>
    <lineage>
        <taxon>Bacteria</taxon>
        <taxon>Pseudomonadati</taxon>
        <taxon>Pseudomonadota</taxon>
        <taxon>Alphaproteobacteria</taxon>
        <taxon>Hyphomicrobiales</taxon>
        <taxon>Boseaceae</taxon>
        <taxon>Bosea</taxon>
    </lineage>
</organism>
<proteinExistence type="inferred from homology"/>
<evidence type="ECO:0000259" key="4">
    <source>
        <dbReference type="Pfam" id="PF03389"/>
    </source>
</evidence>
<protein>
    <submittedName>
        <fullName evidence="5">Ti-type conjugative transfer relaxase TraA</fullName>
    </submittedName>
</protein>
<evidence type="ECO:0000256" key="1">
    <source>
        <dbReference type="ARBA" id="ARBA00010873"/>
    </source>
</evidence>
<dbReference type="Gene3D" id="3.30.930.30">
    <property type="match status" value="1"/>
</dbReference>
<dbReference type="Pfam" id="PF13604">
    <property type="entry name" value="AAA_30"/>
    <property type="match status" value="1"/>
</dbReference>
<feature type="domain" description="MobA/MobL protein" evidence="4">
    <location>
        <begin position="17"/>
        <end position="230"/>
    </location>
</feature>
<dbReference type="Gene3D" id="3.40.50.300">
    <property type="entry name" value="P-loop containing nucleotide triphosphate hydrolases"/>
    <property type="match status" value="2"/>
</dbReference>
<dbReference type="InterPro" id="IPR014136">
    <property type="entry name" value="TraA_Ti"/>
</dbReference>
<accession>A0ABW0IZH7</accession>
<dbReference type="CDD" id="cd18809">
    <property type="entry name" value="SF1_C_RecD"/>
    <property type="match status" value="1"/>
</dbReference>
<gene>
    <name evidence="5" type="primary">traA</name>
    <name evidence="5" type="ORF">ACFPOB_29635</name>
</gene>
<dbReference type="Proteomes" id="UP001596053">
    <property type="component" value="Unassembled WGS sequence"/>
</dbReference>
<feature type="region of interest" description="Disordered" evidence="3">
    <location>
        <begin position="1000"/>
        <end position="1052"/>
    </location>
</feature>
<sequence>MAIYHLSMKPISRGAGRSAVAAAAYRAGERLTNERDGITHDFTRRGGVEHTEIVLPRGSDAEWAKDRATLWNAAEAAEGRKDARVAREFEIALPHELNAEERLEATRMFAQGLADRYGTAVDVAIHSPHGETDVRNHHAHLLMTVRAVGSEGFLDKTSIERENKWLLSQGLPTSSMQMREIRQSWEQVANERLAAAGHDVRIDHRSHQERGLEIEPTEHMGVFATQMERRGVEVSRTRLDGDAARRNADLIAEKPEQVLTLITGEKSVFDRHDVARALHRSIDQPDAFQAAFAKVMASDALVELQAERVDQNGEITLAKYSTKEMIALERGMAAGAVRMSEARLHGVDGAHVDAALAVQDGAIRRGVAADTAGQVARGALSESDRDAAIDRAGLSGEQRRAVEHVTGGEQIAVVVGLAGAGKSTMLAAARDAWERQGYAVHGATLSGKAAEGLEEASGIGSRTLASWEHGWKAGRGELGPKDVMVIDEAGMVGSRQLARFVSEAERTGAKIVLVGDQEQLQAIGAGAPFRAIAERVGFAELQDIRRQREDWQREASGDFARHRTGEGLSAYAERGGVRFSETRDAARAAIVADYMADATERPEGSRVAMAHRRVDVRALNADIRAARQEAGELARGEGEQGRLGRERVFETNYGKRSFAPGDRVVFLENNRELGVKNGMLGTVASVEESRIAAKLDGKGRNGEERNVTVSTDSYAAIDHGYATTIHKTQGATVDRSFVMASGTMDRHLTYVSMTRHRDQATLYAGRDEFKGGMELLSARLGGDGSKETTLDYAQGFAERRGIAERFGVKSEIEVERAAGGQGRQDKAGEKQRADLGRDPDAGGRAVDRRGERGQAQERVAGGDGGDRANASVETPAAKRSMFAGLKLRGGPGEARERDGAISDWKGGDGPAAPASGSAAARVQLLAAVEGYAKAYQDAARMRAADLPVLEHQKLALRSARAAMDKVRPGSTQEMAAVLKHESLSQRAMVELSGPARAAQLVAGMDRERQRQVQREASERGLEAGAGKTDQGKAAREPDAEKHVRERDKGMER</sequence>
<dbReference type="InterPro" id="IPR005053">
    <property type="entry name" value="MobA_MobL"/>
</dbReference>
<name>A0ABW0IZH7_9HYPH</name>
<dbReference type="CDD" id="cd17933">
    <property type="entry name" value="DEXSc_RecD-like"/>
    <property type="match status" value="1"/>
</dbReference>
<keyword evidence="6" id="KW-1185">Reference proteome</keyword>
<evidence type="ECO:0000313" key="6">
    <source>
        <dbReference type="Proteomes" id="UP001596053"/>
    </source>
</evidence>
<evidence type="ECO:0000256" key="2">
    <source>
        <dbReference type="ARBA" id="ARBA00022971"/>
    </source>
</evidence>
<dbReference type="EMBL" id="JBHSLW010000099">
    <property type="protein sequence ID" value="MFC5423699.1"/>
    <property type="molecule type" value="Genomic_DNA"/>
</dbReference>
<feature type="region of interest" description="Disordered" evidence="3">
    <location>
        <begin position="886"/>
        <end position="909"/>
    </location>
</feature>
<dbReference type="NCBIfam" id="NF041496">
    <property type="entry name" value="MobQ"/>
    <property type="match status" value="1"/>
</dbReference>
<dbReference type="RefSeq" id="WP_068175983.1">
    <property type="nucleotide sequence ID" value="NZ_JBHSLW010000099.1"/>
</dbReference>
<comment type="similarity">
    <text evidence="1">Belongs to the MobA/MobL family.</text>
</comment>
<feature type="compositionally biased region" description="Basic and acidic residues" evidence="3">
    <location>
        <begin position="823"/>
        <end position="855"/>
    </location>
</feature>
<evidence type="ECO:0000256" key="3">
    <source>
        <dbReference type="SAM" id="MobiDB-lite"/>
    </source>
</evidence>
<dbReference type="InterPro" id="IPR027417">
    <property type="entry name" value="P-loop_NTPase"/>
</dbReference>
<reference evidence="6" key="1">
    <citation type="journal article" date="2019" name="Int. J. Syst. Evol. Microbiol.">
        <title>The Global Catalogue of Microorganisms (GCM) 10K type strain sequencing project: providing services to taxonomists for standard genome sequencing and annotation.</title>
        <authorList>
            <consortium name="The Broad Institute Genomics Platform"/>
            <consortium name="The Broad Institute Genome Sequencing Center for Infectious Disease"/>
            <person name="Wu L."/>
            <person name="Ma J."/>
        </authorList>
    </citation>
    <scope>NUCLEOTIDE SEQUENCE [LARGE SCALE GENOMIC DNA]</scope>
    <source>
        <strain evidence="6">NCAIM B.01391</strain>
    </source>
</reference>
<comment type="caution">
    <text evidence="5">The sequence shown here is derived from an EMBL/GenBank/DDBJ whole genome shotgun (WGS) entry which is preliminary data.</text>
</comment>
<evidence type="ECO:0000313" key="5">
    <source>
        <dbReference type="EMBL" id="MFC5423699.1"/>
    </source>
</evidence>
<feature type="compositionally biased region" description="Basic and acidic residues" evidence="3">
    <location>
        <begin position="1004"/>
        <end position="1021"/>
    </location>
</feature>
<feature type="compositionally biased region" description="Basic and acidic residues" evidence="3">
    <location>
        <begin position="1029"/>
        <end position="1052"/>
    </location>
</feature>
<keyword evidence="2" id="KW-0184">Conjugation</keyword>
<dbReference type="NCBIfam" id="TIGR02768">
    <property type="entry name" value="TraA_Ti"/>
    <property type="match status" value="1"/>
</dbReference>
<dbReference type="SUPFAM" id="SSF52540">
    <property type="entry name" value="P-loop containing nucleoside triphosphate hydrolases"/>
    <property type="match status" value="2"/>
</dbReference>